<evidence type="ECO:0000256" key="8">
    <source>
        <dbReference type="ARBA" id="ARBA00023196"/>
    </source>
</evidence>
<keyword evidence="12" id="KW-1185">Reference proteome</keyword>
<dbReference type="PANTHER" id="PTHR11693:SF22">
    <property type="entry name" value="ATP SYNTHASE SUBUNIT GAMMA, MITOCHONDRIAL"/>
    <property type="match status" value="1"/>
</dbReference>
<evidence type="ECO:0000256" key="5">
    <source>
        <dbReference type="ARBA" id="ARBA00022781"/>
    </source>
</evidence>
<dbReference type="Gene3D" id="1.10.287.80">
    <property type="entry name" value="ATP synthase, gamma subunit, helix hairpin domain"/>
    <property type="match status" value="2"/>
</dbReference>
<dbReference type="GO" id="GO:0042777">
    <property type="term" value="P:proton motive force-driven plasma membrane ATP synthesis"/>
    <property type="evidence" value="ECO:0007669"/>
    <property type="project" value="UniProtKB-UniRule"/>
</dbReference>
<dbReference type="GO" id="GO:0005886">
    <property type="term" value="C:plasma membrane"/>
    <property type="evidence" value="ECO:0007669"/>
    <property type="project" value="UniProtKB-SubCell"/>
</dbReference>
<dbReference type="OrthoDB" id="9812769at2"/>
<evidence type="ECO:0000256" key="10">
    <source>
        <dbReference type="HAMAP-Rule" id="MF_00815"/>
    </source>
</evidence>
<sequence length="298" mass="33412">MAGIKELRVRIKSVGNIKQITRAMEMVASTKLRRFQDRAIASRPYSQEIAGLVKRLSSMLGDDVADQPLFNPGKGERSLVLLITSDRGLCGAYNTMLFREMEQWLKGRVAQGLSRETTDFFVYGRKGAQYLTSRGYSVKRFITDPPMEEVDYRTAALTGRMLVDEFETGEYKDVHVVFTAFESMVKYVPQIVPFLPLTPDSLGVADGAGASANNDAIMEPDAATIFESLVPRYLEIRIYNSLLESLTSEYASRRFAMKNATDAANDMQKELKGIYNRKRQENITKELLDIVGGSEAVK</sequence>
<evidence type="ECO:0000256" key="4">
    <source>
        <dbReference type="ARBA" id="ARBA00022448"/>
    </source>
</evidence>
<organism evidence="11 12">
    <name type="scientific">Saltatorellus ferox</name>
    <dbReference type="NCBI Taxonomy" id="2528018"/>
    <lineage>
        <taxon>Bacteria</taxon>
        <taxon>Pseudomonadati</taxon>
        <taxon>Planctomycetota</taxon>
        <taxon>Planctomycetia</taxon>
        <taxon>Planctomycetia incertae sedis</taxon>
        <taxon>Saltatorellus</taxon>
    </lineage>
</organism>
<evidence type="ECO:0000256" key="2">
    <source>
        <dbReference type="ARBA" id="ARBA00004170"/>
    </source>
</evidence>
<dbReference type="Proteomes" id="UP000320390">
    <property type="component" value="Chromosome"/>
</dbReference>
<dbReference type="GO" id="GO:0045259">
    <property type="term" value="C:proton-transporting ATP synthase complex"/>
    <property type="evidence" value="ECO:0007669"/>
    <property type="project" value="UniProtKB-KW"/>
</dbReference>
<dbReference type="GO" id="GO:0005524">
    <property type="term" value="F:ATP binding"/>
    <property type="evidence" value="ECO:0007669"/>
    <property type="project" value="UniProtKB-UniRule"/>
</dbReference>
<dbReference type="HAMAP" id="MF_00815">
    <property type="entry name" value="ATP_synth_gamma_bact"/>
    <property type="match status" value="1"/>
</dbReference>
<evidence type="ECO:0000313" key="11">
    <source>
        <dbReference type="EMBL" id="QDV06740.1"/>
    </source>
</evidence>
<evidence type="ECO:0000256" key="3">
    <source>
        <dbReference type="ARBA" id="ARBA00007681"/>
    </source>
</evidence>
<accession>A0A518ERM2</accession>
<gene>
    <name evidence="11" type="primary">atpG_1</name>
    <name evidence="10" type="synonym">atpG</name>
    <name evidence="11" type="ORF">Poly30_22550</name>
</gene>
<protein>
    <recommendedName>
        <fullName evidence="10">ATP synthase gamma chain</fullName>
    </recommendedName>
    <alternativeName>
        <fullName evidence="10">ATP synthase F1 sector gamma subunit</fullName>
    </alternativeName>
    <alternativeName>
        <fullName evidence="10">F-ATPase gamma subunit</fullName>
    </alternativeName>
</protein>
<keyword evidence="10" id="KW-1003">Cell membrane</keyword>
<evidence type="ECO:0000313" key="12">
    <source>
        <dbReference type="Proteomes" id="UP000320390"/>
    </source>
</evidence>
<proteinExistence type="inferred from homology"/>
<dbReference type="GO" id="GO:0046933">
    <property type="term" value="F:proton-transporting ATP synthase activity, rotational mechanism"/>
    <property type="evidence" value="ECO:0007669"/>
    <property type="project" value="UniProtKB-UniRule"/>
</dbReference>
<dbReference type="PANTHER" id="PTHR11693">
    <property type="entry name" value="ATP SYNTHASE GAMMA CHAIN"/>
    <property type="match status" value="1"/>
</dbReference>
<dbReference type="InterPro" id="IPR035968">
    <property type="entry name" value="ATP_synth_F1_ATPase_gsu"/>
</dbReference>
<dbReference type="NCBIfam" id="TIGR01146">
    <property type="entry name" value="ATPsyn_F1gamma"/>
    <property type="match status" value="1"/>
</dbReference>
<dbReference type="InterPro" id="IPR000131">
    <property type="entry name" value="ATP_synth_F1_gsu"/>
</dbReference>
<keyword evidence="6 10" id="KW-0406">Ion transport</keyword>
<dbReference type="AlphaFoldDB" id="A0A518ERM2"/>
<comment type="subunit">
    <text evidence="10">F-type ATPases have 2 components, CF(1) - the catalytic core - and CF(0) - the membrane proton channel. CF(1) has five subunits: alpha(3), beta(3), gamma(1), delta(1), epsilon(1). CF(0) has three main subunits: a, b and c.</text>
</comment>
<keyword evidence="4 10" id="KW-0813">Transport</keyword>
<evidence type="ECO:0000256" key="1">
    <source>
        <dbReference type="ARBA" id="ARBA00003456"/>
    </source>
</evidence>
<dbReference type="RefSeq" id="WP_145197183.1">
    <property type="nucleotide sequence ID" value="NZ_CP036434.1"/>
</dbReference>
<dbReference type="Pfam" id="PF00231">
    <property type="entry name" value="ATP-synt"/>
    <property type="match status" value="1"/>
</dbReference>
<evidence type="ECO:0000256" key="7">
    <source>
        <dbReference type="ARBA" id="ARBA00023136"/>
    </source>
</evidence>
<keyword evidence="8 10" id="KW-0139">CF(1)</keyword>
<comment type="function">
    <text evidence="1 10">Produces ATP from ADP in the presence of a proton gradient across the membrane. The gamma chain is believed to be important in regulating ATPase activity and the flow of protons through the CF(0) complex.</text>
</comment>
<dbReference type="PRINTS" id="PR00126">
    <property type="entry name" value="ATPASEGAMMA"/>
</dbReference>
<comment type="similarity">
    <text evidence="3 10">Belongs to the ATPase gamma chain family.</text>
</comment>
<reference evidence="11 12" key="1">
    <citation type="submission" date="2019-02" db="EMBL/GenBank/DDBJ databases">
        <title>Deep-cultivation of Planctomycetes and their phenomic and genomic characterization uncovers novel biology.</title>
        <authorList>
            <person name="Wiegand S."/>
            <person name="Jogler M."/>
            <person name="Boedeker C."/>
            <person name="Pinto D."/>
            <person name="Vollmers J."/>
            <person name="Rivas-Marin E."/>
            <person name="Kohn T."/>
            <person name="Peeters S.H."/>
            <person name="Heuer A."/>
            <person name="Rast P."/>
            <person name="Oberbeckmann S."/>
            <person name="Bunk B."/>
            <person name="Jeske O."/>
            <person name="Meyerdierks A."/>
            <person name="Storesund J.E."/>
            <person name="Kallscheuer N."/>
            <person name="Luecker S."/>
            <person name="Lage O.M."/>
            <person name="Pohl T."/>
            <person name="Merkel B.J."/>
            <person name="Hornburger P."/>
            <person name="Mueller R.-W."/>
            <person name="Bruemmer F."/>
            <person name="Labrenz M."/>
            <person name="Spormann A.M."/>
            <person name="Op den Camp H."/>
            <person name="Overmann J."/>
            <person name="Amann R."/>
            <person name="Jetten M.S.M."/>
            <person name="Mascher T."/>
            <person name="Medema M.H."/>
            <person name="Devos D.P."/>
            <person name="Kaster A.-K."/>
            <person name="Ovreas L."/>
            <person name="Rohde M."/>
            <person name="Galperin M.Y."/>
            <person name="Jogler C."/>
        </authorList>
    </citation>
    <scope>NUCLEOTIDE SEQUENCE [LARGE SCALE GENOMIC DNA]</scope>
    <source>
        <strain evidence="11 12">Poly30</strain>
    </source>
</reference>
<evidence type="ECO:0000256" key="9">
    <source>
        <dbReference type="ARBA" id="ARBA00023310"/>
    </source>
</evidence>
<keyword evidence="7 10" id="KW-0472">Membrane</keyword>
<dbReference type="Gene3D" id="3.40.1380.10">
    <property type="match status" value="1"/>
</dbReference>
<keyword evidence="5 10" id="KW-0375">Hydrogen ion transport</keyword>
<evidence type="ECO:0000256" key="6">
    <source>
        <dbReference type="ARBA" id="ARBA00023065"/>
    </source>
</evidence>
<name>A0A518ERM2_9BACT</name>
<dbReference type="CDD" id="cd12151">
    <property type="entry name" value="F1-ATPase_gamma"/>
    <property type="match status" value="1"/>
</dbReference>
<keyword evidence="9 10" id="KW-0066">ATP synthesis</keyword>
<comment type="subcellular location">
    <subcellularLocation>
        <location evidence="10">Cell membrane</location>
        <topology evidence="10">Peripheral membrane protein</topology>
    </subcellularLocation>
    <subcellularLocation>
        <location evidence="2">Membrane</location>
        <topology evidence="2">Peripheral membrane protein</topology>
    </subcellularLocation>
</comment>
<dbReference type="EMBL" id="CP036434">
    <property type="protein sequence ID" value="QDV06740.1"/>
    <property type="molecule type" value="Genomic_DNA"/>
</dbReference>
<dbReference type="SUPFAM" id="SSF52943">
    <property type="entry name" value="ATP synthase (F1-ATPase), gamma subunit"/>
    <property type="match status" value="1"/>
</dbReference>